<organism evidence="1">
    <name type="scientific">Brassica cretica</name>
    <name type="common">Mustard</name>
    <dbReference type="NCBI Taxonomy" id="69181"/>
    <lineage>
        <taxon>Eukaryota</taxon>
        <taxon>Viridiplantae</taxon>
        <taxon>Streptophyta</taxon>
        <taxon>Embryophyta</taxon>
        <taxon>Tracheophyta</taxon>
        <taxon>Spermatophyta</taxon>
        <taxon>Magnoliopsida</taxon>
        <taxon>eudicotyledons</taxon>
        <taxon>Gunneridae</taxon>
        <taxon>Pentapetalae</taxon>
        <taxon>rosids</taxon>
        <taxon>malvids</taxon>
        <taxon>Brassicales</taxon>
        <taxon>Brassicaceae</taxon>
        <taxon>Brassiceae</taxon>
        <taxon>Brassica</taxon>
    </lineage>
</organism>
<proteinExistence type="predicted"/>
<dbReference type="Proteomes" id="UP000712281">
    <property type="component" value="Unassembled WGS sequence"/>
</dbReference>
<accession>A0A8S9HVL2</accession>
<reference evidence="1" key="1">
    <citation type="submission" date="2019-12" db="EMBL/GenBank/DDBJ databases">
        <title>Genome sequencing and annotation of Brassica cretica.</title>
        <authorList>
            <person name="Studholme D.J."/>
            <person name="Sarris P.F."/>
        </authorList>
    </citation>
    <scope>NUCLEOTIDE SEQUENCE</scope>
    <source>
        <strain evidence="2">PFS-001/15</strain>
        <strain evidence="1">PFS-102/07</strain>
        <tissue evidence="1">Leaf</tissue>
    </source>
</reference>
<evidence type="ECO:0000313" key="1">
    <source>
        <dbReference type="EMBL" id="KAF2563031.1"/>
    </source>
</evidence>
<evidence type="ECO:0000313" key="2">
    <source>
        <dbReference type="EMBL" id="KAF2596748.1"/>
    </source>
</evidence>
<dbReference type="AlphaFoldDB" id="A0A8S9HVL2"/>
<dbReference type="EMBL" id="QGKW02000717">
    <property type="protein sequence ID" value="KAF2596748.1"/>
    <property type="molecule type" value="Genomic_DNA"/>
</dbReference>
<name>A0A8S9HVL2_BRACR</name>
<comment type="caution">
    <text evidence="1">The sequence shown here is derived from an EMBL/GenBank/DDBJ whole genome shotgun (WGS) entry which is preliminary data.</text>
</comment>
<dbReference type="EMBL" id="QGKY02001250">
    <property type="protein sequence ID" value="KAF2563031.1"/>
    <property type="molecule type" value="Genomic_DNA"/>
</dbReference>
<sequence>MVKFMSCTPKHLFDETEGRRKTQTPEQVLRTSESHANICHTNAATQTTRRDLNLEPAKDNQEIADETLKKTKKRYTASHTIGKVAERQSQKLKEAARV</sequence>
<gene>
    <name evidence="2" type="ORF">F2Q68_00009601</name>
    <name evidence="1" type="ORF">F2Q70_00016636</name>
</gene>
<protein>
    <submittedName>
        <fullName evidence="1">Uncharacterized protein</fullName>
    </submittedName>
</protein>